<dbReference type="PANTHER" id="PTHR37049">
    <property type="entry name" value="PEPTIDASE S41 FAMILY PROTEIN"/>
    <property type="match status" value="1"/>
</dbReference>
<accession>A0AA40EX35</accession>
<reference evidence="3" key="1">
    <citation type="submission" date="2023-06" db="EMBL/GenBank/DDBJ databases">
        <title>Genome-scale phylogeny and comparative genomics of the fungal order Sordariales.</title>
        <authorList>
            <consortium name="Lawrence Berkeley National Laboratory"/>
            <person name="Hensen N."/>
            <person name="Bonometti L."/>
            <person name="Westerberg I."/>
            <person name="Brannstrom I.O."/>
            <person name="Guillou S."/>
            <person name="Cros-Aarteil S."/>
            <person name="Calhoun S."/>
            <person name="Haridas S."/>
            <person name="Kuo A."/>
            <person name="Mondo S."/>
            <person name="Pangilinan J."/>
            <person name="Riley R."/>
            <person name="LaButti K."/>
            <person name="Andreopoulos B."/>
            <person name="Lipzen A."/>
            <person name="Chen C."/>
            <person name="Yanf M."/>
            <person name="Daum C."/>
            <person name="Ng V."/>
            <person name="Clum A."/>
            <person name="Steindorff A."/>
            <person name="Ohm R."/>
            <person name="Martin F."/>
            <person name="Silar P."/>
            <person name="Natvig D."/>
            <person name="Lalanne C."/>
            <person name="Gautier V."/>
            <person name="Ament-velasquez S.L."/>
            <person name="Kruys A."/>
            <person name="Hutchinson M.I."/>
            <person name="Powell A.J."/>
            <person name="Barry K."/>
            <person name="Miller A.N."/>
            <person name="Grigoriev I.V."/>
            <person name="Debuchy R."/>
            <person name="Gladieux P."/>
            <person name="Thoren M.H."/>
            <person name="Johannesson H."/>
        </authorList>
    </citation>
    <scope>NUCLEOTIDE SEQUENCE</scope>
    <source>
        <strain evidence="3">SMH3187-1</strain>
    </source>
</reference>
<dbReference type="PANTHER" id="PTHR37049:SF4">
    <property type="entry name" value="RHODANESE DOMAIN-CONTAINING PROTEIN"/>
    <property type="match status" value="1"/>
</dbReference>
<comment type="caution">
    <text evidence="3">The sequence shown here is derived from an EMBL/GenBank/DDBJ whole genome shotgun (WGS) entry which is preliminary data.</text>
</comment>
<sequence length="721" mass="78883">MKSALLVSAALGAVARLSHASPLTRRADEPCGQLRDAVDKWYRDNNIVPKSPTNPLEAAIIPAAPAAPVLPSLAFACLRSVPLDKETALKHIEHLKPQWQWHSTIEYLKNPPWGYLSEPVDLLGGLDEIKAKLQGDAYRSEFDFLADLHMLSRVRVRDSHFHAGSALMDLFTFKTGAEFVSVSKDGVSLPEIFVQEDIKHDKEKYSPSAVSTIDGIPALTYLKTASSLAGGAHDPDARYNEVTWSLAKASTYYPSDNGIHDLGFNDTTTVQFQNKTVRIFSNTAFVRANLTNVTSAASLYSAYGRGEGAASLPLAWNAYTRIYEQNFTSAWSGYPTPANRTFNGGAAGFLPTAPKLKDTVVLAVTTFDNALNPSDAAGFLNPEWRLWNMTAAVLTRARAEKRTKLILDMQSNTGGYIATMTALYFALFPPAAYADPFPFLFQARAHPQLAWLVDRFTSTAAPNTTKWIWNFINAQQYLDPATRKPFPSFAAWYGPPSPAQPHLTPPFGMNLTQFLDSTFWPHLDPPNAPFTTQFFKPEDILILTDGVCGSACAIFVDTLSRLHGVRTVAVGGRPLNKPMQAVGRVRGGPAVSFQTWDSGVLGKKWEVPAGLELAKEGGAPLRMAGGGMTTFNLLNMRDPNDGGDAPLQFTYTAADCRVWWTWEMGRGMERVWEKAGEVTWGGGRCVEGSTGRNRENIGYLGYSEAVKDEVKLGEGPGSVRG</sequence>
<organism evidence="3 4">
    <name type="scientific">Schizothecium vesticola</name>
    <dbReference type="NCBI Taxonomy" id="314040"/>
    <lineage>
        <taxon>Eukaryota</taxon>
        <taxon>Fungi</taxon>
        <taxon>Dikarya</taxon>
        <taxon>Ascomycota</taxon>
        <taxon>Pezizomycotina</taxon>
        <taxon>Sordariomycetes</taxon>
        <taxon>Sordariomycetidae</taxon>
        <taxon>Sordariales</taxon>
        <taxon>Schizotheciaceae</taxon>
        <taxon>Schizothecium</taxon>
    </lineage>
</organism>
<dbReference type="Proteomes" id="UP001172155">
    <property type="component" value="Unassembled WGS sequence"/>
</dbReference>
<keyword evidence="1" id="KW-0732">Signal</keyword>
<evidence type="ECO:0000313" key="4">
    <source>
        <dbReference type="Proteomes" id="UP001172155"/>
    </source>
</evidence>
<dbReference type="InterPro" id="IPR056186">
    <property type="entry name" value="PDZ_CPAF-rel"/>
</dbReference>
<dbReference type="SUPFAM" id="SSF52096">
    <property type="entry name" value="ClpP/crotonase"/>
    <property type="match status" value="1"/>
</dbReference>
<dbReference type="Pfam" id="PF23658">
    <property type="entry name" value="PDZ_CPAF_rel"/>
    <property type="match status" value="1"/>
</dbReference>
<keyword evidence="4" id="KW-1185">Reference proteome</keyword>
<proteinExistence type="predicted"/>
<evidence type="ECO:0000259" key="2">
    <source>
        <dbReference type="Pfam" id="PF23658"/>
    </source>
</evidence>
<dbReference type="EMBL" id="JAUKUD010000004">
    <property type="protein sequence ID" value="KAK0747116.1"/>
    <property type="molecule type" value="Genomic_DNA"/>
</dbReference>
<dbReference type="InterPro" id="IPR029045">
    <property type="entry name" value="ClpP/crotonase-like_dom_sf"/>
</dbReference>
<feature type="domain" description="CPAF-like PDZ" evidence="2">
    <location>
        <begin position="173"/>
        <end position="290"/>
    </location>
</feature>
<evidence type="ECO:0000313" key="3">
    <source>
        <dbReference type="EMBL" id="KAK0747116.1"/>
    </source>
</evidence>
<gene>
    <name evidence="3" type="ORF">B0T18DRAFT_369884</name>
</gene>
<dbReference type="AlphaFoldDB" id="A0AA40EX35"/>
<dbReference type="InterPro" id="IPR052766">
    <property type="entry name" value="S41A_metabolite_peptidase"/>
</dbReference>
<evidence type="ECO:0000256" key="1">
    <source>
        <dbReference type="SAM" id="SignalP"/>
    </source>
</evidence>
<feature type="chain" id="PRO_5041400914" description="CPAF-like PDZ domain-containing protein" evidence="1">
    <location>
        <begin position="21"/>
        <end position="721"/>
    </location>
</feature>
<name>A0AA40EX35_9PEZI</name>
<feature type="signal peptide" evidence="1">
    <location>
        <begin position="1"/>
        <end position="20"/>
    </location>
</feature>
<protein>
    <recommendedName>
        <fullName evidence="2">CPAF-like PDZ domain-containing protein</fullName>
    </recommendedName>
</protein>
<dbReference type="Gene3D" id="3.90.226.10">
    <property type="entry name" value="2-enoyl-CoA Hydratase, Chain A, domain 1"/>
    <property type="match status" value="1"/>
</dbReference>